<dbReference type="AlphaFoldDB" id="A0A1G5FAK8"/>
<comment type="catalytic activity">
    <reaction evidence="9">
        <text>2'-deoxyribonucleotide-(2'-deoxyribose 5'-phosphate)-2'-deoxyribonucleotide-DNA = a 3'-end 2'-deoxyribonucleotide-(2,3-dehydro-2,3-deoxyribose 5'-phosphate)-DNA + a 5'-end 5'-phospho-2'-deoxyribonucleoside-DNA + H(+)</text>
        <dbReference type="Rhea" id="RHEA:66592"/>
        <dbReference type="Rhea" id="RHEA-COMP:13180"/>
        <dbReference type="Rhea" id="RHEA-COMP:16897"/>
        <dbReference type="Rhea" id="RHEA-COMP:17067"/>
        <dbReference type="ChEBI" id="CHEBI:15378"/>
        <dbReference type="ChEBI" id="CHEBI:136412"/>
        <dbReference type="ChEBI" id="CHEBI:157695"/>
        <dbReference type="ChEBI" id="CHEBI:167181"/>
        <dbReference type="EC" id="4.2.99.18"/>
    </reaction>
</comment>
<evidence type="ECO:0000259" key="10">
    <source>
        <dbReference type="SMART" id="SM00478"/>
    </source>
</evidence>
<evidence type="ECO:0000256" key="8">
    <source>
        <dbReference type="ARBA" id="ARBA00023295"/>
    </source>
</evidence>
<keyword evidence="3" id="KW-0227">DNA damage</keyword>
<dbReference type="PANTHER" id="PTHR10242:SF2">
    <property type="entry name" value="N-GLYCOSYLASE_DNA LYASE"/>
    <property type="match status" value="1"/>
</dbReference>
<dbReference type="Gene3D" id="3.30.310.260">
    <property type="match status" value="1"/>
</dbReference>
<dbReference type="Pfam" id="PF00730">
    <property type="entry name" value="HhH-GPD"/>
    <property type="match status" value="1"/>
</dbReference>
<keyword evidence="6 11" id="KW-0456">Lyase</keyword>
<organism evidence="11 12">
    <name type="scientific">Butyrivibrio hungatei</name>
    <dbReference type="NCBI Taxonomy" id="185008"/>
    <lineage>
        <taxon>Bacteria</taxon>
        <taxon>Bacillati</taxon>
        <taxon>Bacillota</taxon>
        <taxon>Clostridia</taxon>
        <taxon>Lachnospirales</taxon>
        <taxon>Lachnospiraceae</taxon>
        <taxon>Butyrivibrio</taxon>
    </lineage>
</organism>
<dbReference type="Gene3D" id="1.10.340.30">
    <property type="entry name" value="Hypothetical protein, domain 2"/>
    <property type="match status" value="1"/>
</dbReference>
<dbReference type="CDD" id="cd00056">
    <property type="entry name" value="ENDO3c"/>
    <property type="match status" value="1"/>
</dbReference>
<dbReference type="Proteomes" id="UP000183047">
    <property type="component" value="Unassembled WGS sequence"/>
</dbReference>
<dbReference type="GO" id="GO:0003684">
    <property type="term" value="F:damaged DNA binding"/>
    <property type="evidence" value="ECO:0007669"/>
    <property type="project" value="InterPro"/>
</dbReference>
<keyword evidence="5" id="KW-0234">DNA repair</keyword>
<evidence type="ECO:0000256" key="4">
    <source>
        <dbReference type="ARBA" id="ARBA00022801"/>
    </source>
</evidence>
<evidence type="ECO:0000313" key="12">
    <source>
        <dbReference type="Proteomes" id="UP000183047"/>
    </source>
</evidence>
<reference evidence="12" key="1">
    <citation type="submission" date="2016-10" db="EMBL/GenBank/DDBJ databases">
        <authorList>
            <person name="Varghese N."/>
            <person name="Submissions S."/>
        </authorList>
    </citation>
    <scope>NUCLEOTIDE SEQUENCE [LARGE SCALE GENOMIC DNA]</scope>
    <source>
        <strain evidence="12">XBD2006</strain>
    </source>
</reference>
<dbReference type="Gene3D" id="1.10.1670.10">
    <property type="entry name" value="Helix-hairpin-Helix base-excision DNA repair enzymes (C-terminal)"/>
    <property type="match status" value="1"/>
</dbReference>
<keyword evidence="7" id="KW-0511">Multifunctional enzyme</keyword>
<dbReference type="EC" id="4.2.99.18" evidence="2"/>
<dbReference type="RefSeq" id="WP_074462775.1">
    <property type="nucleotide sequence ID" value="NZ_FMUR01000014.1"/>
</dbReference>
<name>A0A1G5FAK8_9FIRM</name>
<dbReference type="SUPFAM" id="SSF48150">
    <property type="entry name" value="DNA-glycosylase"/>
    <property type="match status" value="1"/>
</dbReference>
<gene>
    <name evidence="11" type="ORF">SAMN02910451_02292</name>
</gene>
<dbReference type="InterPro" id="IPR003265">
    <property type="entry name" value="HhH-GPD_domain"/>
</dbReference>
<dbReference type="GO" id="GO:0008534">
    <property type="term" value="F:oxidized purine nucleobase lesion DNA N-glycosylase activity"/>
    <property type="evidence" value="ECO:0007669"/>
    <property type="project" value="InterPro"/>
</dbReference>
<evidence type="ECO:0000256" key="5">
    <source>
        <dbReference type="ARBA" id="ARBA00023204"/>
    </source>
</evidence>
<comment type="similarity">
    <text evidence="1">Belongs to the type-1 OGG1 family.</text>
</comment>
<protein>
    <recommendedName>
        <fullName evidence="2">DNA-(apurinic or apyrimidinic site) lyase</fullName>
        <ecNumber evidence="2">4.2.99.18</ecNumber>
    </recommendedName>
</protein>
<dbReference type="EMBL" id="FMUR01000014">
    <property type="protein sequence ID" value="SCY35678.1"/>
    <property type="molecule type" value="Genomic_DNA"/>
</dbReference>
<dbReference type="GO" id="GO:0140078">
    <property type="term" value="F:class I DNA-(apurinic or apyrimidinic site) endonuclease activity"/>
    <property type="evidence" value="ECO:0007669"/>
    <property type="project" value="UniProtKB-EC"/>
</dbReference>
<evidence type="ECO:0000256" key="6">
    <source>
        <dbReference type="ARBA" id="ARBA00023239"/>
    </source>
</evidence>
<dbReference type="Pfam" id="PF07934">
    <property type="entry name" value="OGG_N"/>
    <property type="match status" value="1"/>
</dbReference>
<dbReference type="InterPro" id="IPR011257">
    <property type="entry name" value="DNA_glycosylase"/>
</dbReference>
<dbReference type="GO" id="GO:0006289">
    <property type="term" value="P:nucleotide-excision repair"/>
    <property type="evidence" value="ECO:0007669"/>
    <property type="project" value="InterPro"/>
</dbReference>
<feature type="domain" description="HhH-GPD" evidence="10">
    <location>
        <begin position="113"/>
        <end position="268"/>
    </location>
</feature>
<dbReference type="InterPro" id="IPR012904">
    <property type="entry name" value="OGG_N"/>
</dbReference>
<dbReference type="SUPFAM" id="SSF55945">
    <property type="entry name" value="TATA-box binding protein-like"/>
    <property type="match status" value="1"/>
</dbReference>
<evidence type="ECO:0000256" key="3">
    <source>
        <dbReference type="ARBA" id="ARBA00022763"/>
    </source>
</evidence>
<dbReference type="GO" id="GO:0006284">
    <property type="term" value="P:base-excision repair"/>
    <property type="evidence" value="ECO:0007669"/>
    <property type="project" value="InterPro"/>
</dbReference>
<keyword evidence="8" id="KW-0326">Glycosidase</keyword>
<keyword evidence="12" id="KW-1185">Reference proteome</keyword>
<evidence type="ECO:0000313" key="11">
    <source>
        <dbReference type="EMBL" id="SCY35678.1"/>
    </source>
</evidence>
<dbReference type="PANTHER" id="PTHR10242">
    <property type="entry name" value="8-OXOGUANINE DNA GLYCOSYLASE"/>
    <property type="match status" value="1"/>
</dbReference>
<dbReference type="InterPro" id="IPR023170">
    <property type="entry name" value="HhH_base_excis_C"/>
</dbReference>
<dbReference type="InterPro" id="IPR052054">
    <property type="entry name" value="Oxidative_DNA_repair_enzyme"/>
</dbReference>
<evidence type="ECO:0000256" key="1">
    <source>
        <dbReference type="ARBA" id="ARBA00010679"/>
    </source>
</evidence>
<dbReference type="SMART" id="SM00478">
    <property type="entry name" value="ENDO3c"/>
    <property type="match status" value="1"/>
</dbReference>
<keyword evidence="4" id="KW-0378">Hydrolase</keyword>
<accession>A0A1G5FAK8</accession>
<evidence type="ECO:0000256" key="7">
    <source>
        <dbReference type="ARBA" id="ARBA00023268"/>
    </source>
</evidence>
<sequence>MKIEIFDDFDLKKIADSGQCFRFNEHGDGYEVTASSRHLFIKKSGEFEYELDCSPDEYENFWKNYFDLGLDYREIRGRIDKDEDDYLYRAAEFGKGIRILRQDPWEMLISFIISQRKNIPAIKASIEKLCAAVSRKIGTDSEGRAVYAFPTPEELAGLSDEKLASCSLGYRDKYVRQAALDVASGAVSLDKWGDASDEELMTGLLGLFGVGVKVANCEILFGYHRLDAFPKDVWINRVLELKYPNGFNFDKYAPYNGIMQQYLFYYSRNDGLI</sequence>
<evidence type="ECO:0000256" key="9">
    <source>
        <dbReference type="ARBA" id="ARBA00044632"/>
    </source>
</evidence>
<evidence type="ECO:0000256" key="2">
    <source>
        <dbReference type="ARBA" id="ARBA00012720"/>
    </source>
</evidence>
<proteinExistence type="inferred from homology"/>